<dbReference type="GO" id="GO:0005576">
    <property type="term" value="C:extracellular region"/>
    <property type="evidence" value="ECO:0007669"/>
    <property type="project" value="UniProtKB-SubCell"/>
</dbReference>
<keyword evidence="6" id="KW-0964">Secreted</keyword>
<dbReference type="GO" id="GO:0008240">
    <property type="term" value="F:tripeptidyl-peptidase activity"/>
    <property type="evidence" value="ECO:0007669"/>
    <property type="project" value="UniProtKB-EC"/>
</dbReference>
<evidence type="ECO:0000256" key="12">
    <source>
        <dbReference type="ARBA" id="ARBA00022837"/>
    </source>
</evidence>
<dbReference type="SMART" id="SM00944">
    <property type="entry name" value="Pro-kuma_activ"/>
    <property type="match status" value="1"/>
</dbReference>
<keyword evidence="12 16" id="KW-0106">Calcium</keyword>
<comment type="caution">
    <text evidence="19">The sequence shown here is derived from an EMBL/GenBank/DDBJ whole genome shotgun (WGS) entry which is preliminary data.</text>
</comment>
<dbReference type="Gene3D" id="3.40.50.200">
    <property type="entry name" value="Peptidase S8/S53 domain"/>
    <property type="match status" value="1"/>
</dbReference>
<dbReference type="EC" id="3.4.14.10" evidence="5"/>
<dbReference type="PANTHER" id="PTHR14218:SF19">
    <property type="entry name" value="SERINE PROTEASE AORO, PUTATIVE (AFU_ORTHOLOGUE AFUA_6G10250)-RELATED"/>
    <property type="match status" value="1"/>
</dbReference>
<dbReference type="Pfam" id="PF01546">
    <property type="entry name" value="Peptidase_M20"/>
    <property type="match status" value="1"/>
</dbReference>
<dbReference type="CDD" id="cd11377">
    <property type="entry name" value="Pro-peptidase_S53"/>
    <property type="match status" value="1"/>
</dbReference>
<feature type="domain" description="Peptidase S53" evidence="18">
    <location>
        <begin position="566"/>
        <end position="973"/>
    </location>
</feature>
<reference evidence="19 20" key="1">
    <citation type="submission" date="2019-02" db="EMBL/GenBank/DDBJ databases">
        <title>Genome sequencing of the rare red list fungi Phlebia centrifuga.</title>
        <authorList>
            <person name="Buettner E."/>
            <person name="Kellner H."/>
        </authorList>
    </citation>
    <scope>NUCLEOTIDE SEQUENCE [LARGE SCALE GENOMIC DNA]</scope>
    <source>
        <strain evidence="19 20">DSM 108282</strain>
    </source>
</reference>
<evidence type="ECO:0000256" key="11">
    <source>
        <dbReference type="ARBA" id="ARBA00022825"/>
    </source>
</evidence>
<dbReference type="AlphaFoldDB" id="A0A4S4KMD5"/>
<comment type="cofactor">
    <cofactor evidence="16">
        <name>Ca(2+)</name>
        <dbReference type="ChEBI" id="CHEBI:29108"/>
    </cofactor>
    <text evidence="16">Binds 1 Ca(2+) ion per subunit.</text>
</comment>
<dbReference type="Gene3D" id="3.40.630.10">
    <property type="entry name" value="Zn peptidases"/>
    <property type="match status" value="1"/>
</dbReference>
<evidence type="ECO:0000256" key="7">
    <source>
        <dbReference type="ARBA" id="ARBA00022670"/>
    </source>
</evidence>
<dbReference type="GO" id="GO:0006508">
    <property type="term" value="P:proteolysis"/>
    <property type="evidence" value="ECO:0007669"/>
    <property type="project" value="UniProtKB-KW"/>
</dbReference>
<comment type="catalytic activity">
    <reaction evidence="1">
        <text>Release of an N-terminal tripeptide from a polypeptide.</text>
        <dbReference type="EC" id="3.4.14.10"/>
    </reaction>
</comment>
<feature type="binding site" evidence="16">
    <location>
        <position position="953"/>
    </location>
    <ligand>
        <name>Ca(2+)</name>
        <dbReference type="ChEBI" id="CHEBI:29108"/>
    </ligand>
</feature>
<dbReference type="InterPro" id="IPR030400">
    <property type="entry name" value="Sedolisin_dom"/>
</dbReference>
<dbReference type="FunFam" id="3.30.70.360:FF:000004">
    <property type="entry name" value="Peptidase M20 domain-containing protein 2"/>
    <property type="match status" value="1"/>
</dbReference>
<comment type="function">
    <text evidence="2">Secreted tripeptidyl-peptidase which degrades proteins at acidic pHs and is involved in virulence.</text>
</comment>
<keyword evidence="10 16" id="KW-0378">Hydrolase</keyword>
<evidence type="ECO:0000256" key="17">
    <source>
        <dbReference type="SAM" id="MobiDB-lite"/>
    </source>
</evidence>
<evidence type="ECO:0000259" key="18">
    <source>
        <dbReference type="PROSITE" id="PS51695"/>
    </source>
</evidence>
<feature type="active site" description="Charge relay system" evidence="16">
    <location>
        <position position="647"/>
    </location>
</feature>
<dbReference type="PROSITE" id="PS51695">
    <property type="entry name" value="SEDOLISIN"/>
    <property type="match status" value="1"/>
</dbReference>
<evidence type="ECO:0000256" key="1">
    <source>
        <dbReference type="ARBA" id="ARBA00001910"/>
    </source>
</evidence>
<dbReference type="NCBIfam" id="TIGR01891">
    <property type="entry name" value="amidohydrolases"/>
    <property type="match status" value="1"/>
</dbReference>
<dbReference type="SUPFAM" id="SSF54897">
    <property type="entry name" value="Protease propeptides/inhibitors"/>
    <property type="match status" value="1"/>
</dbReference>
<evidence type="ECO:0000256" key="2">
    <source>
        <dbReference type="ARBA" id="ARBA00002451"/>
    </source>
</evidence>
<dbReference type="InterPro" id="IPR002933">
    <property type="entry name" value="Peptidase_M20"/>
</dbReference>
<feature type="binding site" evidence="16">
    <location>
        <position position="932"/>
    </location>
    <ligand>
        <name>Ca(2+)</name>
        <dbReference type="ChEBI" id="CHEBI:29108"/>
    </ligand>
</feature>
<dbReference type="CDD" id="cd05672">
    <property type="entry name" value="M20_ACY1L2-like"/>
    <property type="match status" value="1"/>
</dbReference>
<dbReference type="InterPro" id="IPR036264">
    <property type="entry name" value="Bact_exopeptidase_dim_dom"/>
</dbReference>
<dbReference type="PANTHER" id="PTHR14218">
    <property type="entry name" value="PROTEASE S8 TRIPEPTIDYL PEPTIDASE I CLN2"/>
    <property type="match status" value="1"/>
</dbReference>
<evidence type="ECO:0000256" key="14">
    <source>
        <dbReference type="ARBA" id="ARBA00023145"/>
    </source>
</evidence>
<feature type="active site" description="Charge relay system" evidence="16">
    <location>
        <position position="891"/>
    </location>
</feature>
<dbReference type="EMBL" id="SGPJ01000086">
    <property type="protein sequence ID" value="THG99266.1"/>
    <property type="molecule type" value="Genomic_DNA"/>
</dbReference>
<proteinExistence type="inferred from homology"/>
<dbReference type="InterPro" id="IPR017439">
    <property type="entry name" value="Amidohydrolase"/>
</dbReference>
<dbReference type="FunFam" id="3.40.50.200:FF:000015">
    <property type="entry name" value="Tripeptidyl peptidase A"/>
    <property type="match status" value="1"/>
</dbReference>
<keyword evidence="14" id="KW-0865">Zymogen</keyword>
<dbReference type="CDD" id="cd04056">
    <property type="entry name" value="Peptidases_S53"/>
    <property type="match status" value="1"/>
</dbReference>
<feature type="binding site" evidence="16">
    <location>
        <position position="933"/>
    </location>
    <ligand>
        <name>Ca(2+)</name>
        <dbReference type="ChEBI" id="CHEBI:29108"/>
    </ligand>
</feature>
<dbReference type="InterPro" id="IPR015366">
    <property type="entry name" value="S53_propep"/>
</dbReference>
<dbReference type="Gene3D" id="3.30.70.360">
    <property type="match status" value="1"/>
</dbReference>
<keyword evidence="20" id="KW-1185">Reference proteome</keyword>
<dbReference type="SUPFAM" id="SSF52743">
    <property type="entry name" value="Subtilisin-like"/>
    <property type="match status" value="1"/>
</dbReference>
<evidence type="ECO:0000256" key="9">
    <source>
        <dbReference type="ARBA" id="ARBA00022729"/>
    </source>
</evidence>
<dbReference type="GO" id="GO:0004252">
    <property type="term" value="F:serine-type endopeptidase activity"/>
    <property type="evidence" value="ECO:0007669"/>
    <property type="project" value="UniProtKB-UniRule"/>
</dbReference>
<dbReference type="InterPro" id="IPR050819">
    <property type="entry name" value="Tripeptidyl-peptidase_I"/>
</dbReference>
<feature type="active site" description="Charge relay system" evidence="16">
    <location>
        <position position="643"/>
    </location>
</feature>
<evidence type="ECO:0000256" key="15">
    <source>
        <dbReference type="ARBA" id="ARBA00023180"/>
    </source>
</evidence>
<evidence type="ECO:0000256" key="5">
    <source>
        <dbReference type="ARBA" id="ARBA00012462"/>
    </source>
</evidence>
<dbReference type="SUPFAM" id="SSF55031">
    <property type="entry name" value="Bacterial exopeptidase dimerisation domain"/>
    <property type="match status" value="1"/>
</dbReference>
<keyword evidence="13" id="KW-0843">Virulence</keyword>
<accession>A0A4S4KMD5</accession>
<dbReference type="SUPFAM" id="SSF53187">
    <property type="entry name" value="Zn-dependent exopeptidases"/>
    <property type="match status" value="1"/>
</dbReference>
<comment type="similarity">
    <text evidence="4">Belongs to the peptidase M20A family.</text>
</comment>
<evidence type="ECO:0000256" key="10">
    <source>
        <dbReference type="ARBA" id="ARBA00022801"/>
    </source>
</evidence>
<name>A0A4S4KMD5_9APHY</name>
<evidence type="ECO:0000313" key="19">
    <source>
        <dbReference type="EMBL" id="THG99266.1"/>
    </source>
</evidence>
<evidence type="ECO:0000256" key="6">
    <source>
        <dbReference type="ARBA" id="ARBA00022525"/>
    </source>
</evidence>
<organism evidence="19 20">
    <name type="scientific">Hermanssonia centrifuga</name>
    <dbReference type="NCBI Taxonomy" id="98765"/>
    <lineage>
        <taxon>Eukaryota</taxon>
        <taxon>Fungi</taxon>
        <taxon>Dikarya</taxon>
        <taxon>Basidiomycota</taxon>
        <taxon>Agaricomycotina</taxon>
        <taxon>Agaricomycetes</taxon>
        <taxon>Polyporales</taxon>
        <taxon>Meruliaceae</taxon>
        <taxon>Hermanssonia</taxon>
    </lineage>
</organism>
<keyword evidence="15" id="KW-0325">Glycoprotein</keyword>
<evidence type="ECO:0000256" key="8">
    <source>
        <dbReference type="ARBA" id="ARBA00022723"/>
    </source>
</evidence>
<keyword evidence="9" id="KW-0732">Signal</keyword>
<evidence type="ECO:0000256" key="4">
    <source>
        <dbReference type="ARBA" id="ARBA00006247"/>
    </source>
</evidence>
<gene>
    <name evidence="19" type="ORF">EW026_g3057</name>
</gene>
<evidence type="ECO:0000256" key="16">
    <source>
        <dbReference type="PROSITE-ProRule" id="PRU01032"/>
    </source>
</evidence>
<keyword evidence="11 16" id="KW-0720">Serine protease</keyword>
<dbReference type="Pfam" id="PF09286">
    <property type="entry name" value="Pro-kuma_activ"/>
    <property type="match status" value="1"/>
</dbReference>
<dbReference type="GO" id="GO:0046872">
    <property type="term" value="F:metal ion binding"/>
    <property type="evidence" value="ECO:0007669"/>
    <property type="project" value="UniProtKB-UniRule"/>
</dbReference>
<evidence type="ECO:0000256" key="3">
    <source>
        <dbReference type="ARBA" id="ARBA00004239"/>
    </source>
</evidence>
<feature type="binding site" evidence="16">
    <location>
        <position position="951"/>
    </location>
    <ligand>
        <name>Ca(2+)</name>
        <dbReference type="ChEBI" id="CHEBI:29108"/>
    </ligand>
</feature>
<keyword evidence="8 16" id="KW-0479">Metal-binding</keyword>
<evidence type="ECO:0000313" key="20">
    <source>
        <dbReference type="Proteomes" id="UP000309038"/>
    </source>
</evidence>
<feature type="region of interest" description="Disordered" evidence="17">
    <location>
        <begin position="519"/>
        <end position="548"/>
    </location>
</feature>
<keyword evidence="7 16" id="KW-0645">Protease</keyword>
<dbReference type="Proteomes" id="UP000309038">
    <property type="component" value="Unassembled WGS sequence"/>
</dbReference>
<evidence type="ECO:0000256" key="13">
    <source>
        <dbReference type="ARBA" id="ARBA00023026"/>
    </source>
</evidence>
<feature type="region of interest" description="Disordered" evidence="17">
    <location>
        <begin position="1"/>
        <end position="25"/>
    </location>
</feature>
<protein>
    <recommendedName>
        <fullName evidence="5">tripeptidyl-peptidase II</fullName>
        <ecNumber evidence="5">3.4.14.10</ecNumber>
    </recommendedName>
</protein>
<comment type="subcellular location">
    <subcellularLocation>
        <location evidence="3">Secreted</location>
        <location evidence="3">Extracellular space</location>
    </subcellularLocation>
</comment>
<dbReference type="InterPro" id="IPR036852">
    <property type="entry name" value="Peptidase_S8/S53_dom_sf"/>
</dbReference>
<sequence length="974" mass="103904">MSAPSSEIWRPGDQVSPHDASNTNIHSPEVFATIERAHPELKFEEHHAHNVLTAFMEKQGFEVTQHYLMPTAWVAKFTHGTGGRVIGVNSEMDALPGVGHACGHNLIAIAGVAVACGIKYTLEERDISGTVVLLGTPGEEGGGGKVILLEKGAYEGMDACLMCHPAPGPPFSGSLSSCLAIQRFQVEYHGHTAHAALAPWEGQNALDAAVSAYNSIAMLRQQMKPSHRIHGIFEGKDWAANIIPDYAKMFWYVRGQTWAEVQAAIPRVTACFEAAALATGCRVVITEAGSTFDLRQNKALGNEFADVFGSTFGPIDYVYGISSASTDFGNVTYAIPALHPGFGIPTEIQGGNHTRAFTKSAASSEAHSACINVSKALAAVGVRVLTDDPFFAEPNLADIESLLLDVSHPESPNYGNHWSPAKVAQTFRPSKESIDTVYEWLTSEGISASRIKLSNAGSWVEANTTVAEAEDLLRTEYHVYSHASSGAEHIACNMGYHLPEHVTKHVELVTPTLHFDVKHRGSENGLKRRSNSPVAKPGQPGFGPVSPKTTGSIKTILNELENCNEQITPDCIRALYKFVYVPVATKKNSIGIVEYTPQAYVPSDLDMFFTNFSSSQVGQRPTLVGIDGGVVQAIEEGFDLNGESDLDLQYSMALVGKSQPVTLYQTGDEVEGASFNNLLDALDGSFCTFEGGDDPTEDGIYPDPFGGFEGAADCGTVKPAFVISTSYSYNEADLTPSYTARQCAEYAKLGLMGVTILYSSGDNGVAGNSGECLFSGQEQGFGAPNFNPTFPATCPFITSVGATQVNPGAKVTDPESACEQVIFSGGGFSNYFAIPSYQKEAVNSFLTKFPPSYPKTMWNSTGSRAFPDISANGANYVVAVDGEFELVFGTSASSPVSASILSAVNDARLALGKKPIGFINPAIYSFKGAFNDIKNGTNQGCGTQGFSAVEGWDPVTGLGTPNFPLLLAEFLLLP</sequence>